<sequence length="624" mass="70719">MQLIKLDQICLAYGDQVILDRASLQINSGDRICLVGRNGTGKSTLFKIITGATKADDGEVWHPDTMRLAYLEQEVPEDSSKTVYNMVSAGLGEVGELISQYHQLTSNPDPSPRQLTQMSDVQHKIEIRDGWNLNQKVESVISKLELPSDKLLSDCSGGMRRRVMLAQALVSEPDLLLLDEPTNHMDISAITWLEDFLKSYNGALLFITHDRTFVRNLSTRIVELDRGNLTSFEGDYEYYLAKKEEMLETENKANALFDKKLAEHEVWIRQGIKARRTRNEGRVRRLERMREQHSQRQQVKGKVNFKLDSGDNSGKLVTDVRNVNFAYAQQTLINDFTCRIIRGDRIGLIGPNGSGKSTLLKIILGQLTPDSGKVTTGTKLEVAYFDQHREQLEMHKTVRDNISDGQDHVMVRGKSLHVVSYLKDFLFPPDRINSKVSILSGGERNRLLLARIFTRTANLLVLDEPTNDLDVDTLELLEDLLSEYDGTLILVSHDRSFLDNVVSSTLVFEDNATINQYVGGYADWLRQRADKLSVAPTTKSQEKKIKPSEPAITKLAYKEQRELDDLPGKIDEIETKISEIESLMSGVDFYQQDPLSISNTTSKLTQLNDDLRLAYARWETLDNH</sequence>
<dbReference type="FunFam" id="3.40.50.300:FF:000309">
    <property type="entry name" value="ABC transporter ATP-binding protein"/>
    <property type="match status" value="1"/>
</dbReference>
<keyword evidence="6" id="KW-0067">ATP-binding</keyword>
<dbReference type="Gene3D" id="3.40.50.300">
    <property type="entry name" value="P-loop containing nucleotide triphosphate hydrolases"/>
    <property type="match status" value="2"/>
</dbReference>
<dbReference type="AlphaFoldDB" id="A0A3B0YW07"/>
<evidence type="ECO:0000313" key="10">
    <source>
        <dbReference type="EMBL" id="VAW73104.1"/>
    </source>
</evidence>
<evidence type="ECO:0000256" key="1">
    <source>
        <dbReference type="ARBA" id="ARBA00022490"/>
    </source>
</evidence>
<keyword evidence="3" id="KW-0547">Nucleotide-binding</keyword>
<dbReference type="InterPro" id="IPR043686">
    <property type="entry name" value="Uup"/>
</dbReference>
<keyword evidence="8" id="KW-0234">DNA repair</keyword>
<evidence type="ECO:0000256" key="3">
    <source>
        <dbReference type="ARBA" id="ARBA00022741"/>
    </source>
</evidence>
<feature type="domain" description="ABC transporter" evidence="9">
    <location>
        <begin position="318"/>
        <end position="535"/>
    </location>
</feature>
<dbReference type="InterPro" id="IPR027417">
    <property type="entry name" value="P-loop_NTPase"/>
</dbReference>
<evidence type="ECO:0000256" key="6">
    <source>
        <dbReference type="ARBA" id="ARBA00022840"/>
    </source>
</evidence>
<protein>
    <submittedName>
        <fullName evidence="10">Bis-ABC ATPase Uup</fullName>
    </submittedName>
</protein>
<evidence type="ECO:0000256" key="2">
    <source>
        <dbReference type="ARBA" id="ARBA00022737"/>
    </source>
</evidence>
<accession>A0A3B0YW07</accession>
<name>A0A3B0YW07_9ZZZZ</name>
<evidence type="ECO:0000256" key="7">
    <source>
        <dbReference type="ARBA" id="ARBA00023125"/>
    </source>
</evidence>
<dbReference type="InterPro" id="IPR003439">
    <property type="entry name" value="ABC_transporter-like_ATP-bd"/>
</dbReference>
<dbReference type="InterPro" id="IPR032781">
    <property type="entry name" value="ABC_tran_Xtn"/>
</dbReference>
<dbReference type="Gene3D" id="1.10.287.380">
    <property type="entry name" value="Valyl-tRNA synthetase, C-terminal domain"/>
    <property type="match status" value="1"/>
</dbReference>
<keyword evidence="2" id="KW-0677">Repeat</keyword>
<proteinExistence type="inferred from homology"/>
<organism evidence="10">
    <name type="scientific">hydrothermal vent metagenome</name>
    <dbReference type="NCBI Taxonomy" id="652676"/>
    <lineage>
        <taxon>unclassified sequences</taxon>
        <taxon>metagenomes</taxon>
        <taxon>ecological metagenomes</taxon>
    </lineage>
</organism>
<feature type="domain" description="ABC transporter" evidence="9">
    <location>
        <begin position="4"/>
        <end position="251"/>
    </location>
</feature>
<dbReference type="Pfam" id="PF12848">
    <property type="entry name" value="ABC_tran_Xtn"/>
    <property type="match status" value="1"/>
</dbReference>
<dbReference type="PROSITE" id="PS00211">
    <property type="entry name" value="ABC_TRANSPORTER_1"/>
    <property type="match status" value="2"/>
</dbReference>
<keyword evidence="1" id="KW-0963">Cytoplasm</keyword>
<dbReference type="GO" id="GO:0005524">
    <property type="term" value="F:ATP binding"/>
    <property type="evidence" value="ECO:0007669"/>
    <property type="project" value="UniProtKB-KW"/>
</dbReference>
<dbReference type="InterPro" id="IPR051309">
    <property type="entry name" value="ABCF_ATPase"/>
</dbReference>
<dbReference type="PANTHER" id="PTHR42855">
    <property type="entry name" value="ABC TRANSPORTER ATP-BINDING SUBUNIT"/>
    <property type="match status" value="1"/>
</dbReference>
<evidence type="ECO:0000256" key="4">
    <source>
        <dbReference type="ARBA" id="ARBA00022763"/>
    </source>
</evidence>
<dbReference type="GO" id="GO:0003677">
    <property type="term" value="F:DNA binding"/>
    <property type="evidence" value="ECO:0007669"/>
    <property type="project" value="UniProtKB-KW"/>
</dbReference>
<gene>
    <name evidence="10" type="ORF">MNBD_GAMMA12-516</name>
</gene>
<dbReference type="SUPFAM" id="SSF52540">
    <property type="entry name" value="P-loop containing nucleoside triphosphate hydrolases"/>
    <property type="match status" value="2"/>
</dbReference>
<dbReference type="Pfam" id="PF00005">
    <property type="entry name" value="ABC_tran"/>
    <property type="match status" value="2"/>
</dbReference>
<dbReference type="InterPro" id="IPR032524">
    <property type="entry name" value="ABC_tran_C"/>
</dbReference>
<dbReference type="PANTHER" id="PTHR42855:SF1">
    <property type="entry name" value="ABC TRANSPORTER DOMAIN-CONTAINING PROTEIN"/>
    <property type="match status" value="1"/>
</dbReference>
<dbReference type="InterPro" id="IPR017871">
    <property type="entry name" value="ABC_transporter-like_CS"/>
</dbReference>
<dbReference type="EMBL" id="UOFL01000041">
    <property type="protein sequence ID" value="VAW73104.1"/>
    <property type="molecule type" value="Genomic_DNA"/>
</dbReference>
<dbReference type="PROSITE" id="PS50893">
    <property type="entry name" value="ABC_TRANSPORTER_2"/>
    <property type="match status" value="2"/>
</dbReference>
<dbReference type="Pfam" id="PF16326">
    <property type="entry name" value="ABC_tran_CTD"/>
    <property type="match status" value="1"/>
</dbReference>
<keyword evidence="4" id="KW-0227">DNA damage</keyword>
<dbReference type="InterPro" id="IPR037118">
    <property type="entry name" value="Val-tRNA_synth_C_sf"/>
</dbReference>
<dbReference type="FunFam" id="3.40.50.300:FF:000011">
    <property type="entry name" value="Putative ABC transporter ATP-binding component"/>
    <property type="match status" value="1"/>
</dbReference>
<evidence type="ECO:0000259" key="9">
    <source>
        <dbReference type="PROSITE" id="PS50893"/>
    </source>
</evidence>
<keyword evidence="5" id="KW-0378">Hydrolase</keyword>
<dbReference type="HAMAP" id="MF_00848">
    <property type="entry name" value="Uup"/>
    <property type="match status" value="1"/>
</dbReference>
<dbReference type="SMART" id="SM00382">
    <property type="entry name" value="AAA"/>
    <property type="match status" value="2"/>
</dbReference>
<dbReference type="GO" id="GO:0016887">
    <property type="term" value="F:ATP hydrolysis activity"/>
    <property type="evidence" value="ECO:0007669"/>
    <property type="project" value="InterPro"/>
</dbReference>
<evidence type="ECO:0000256" key="5">
    <source>
        <dbReference type="ARBA" id="ARBA00022801"/>
    </source>
</evidence>
<dbReference type="CDD" id="cd03221">
    <property type="entry name" value="ABCF_EF-3"/>
    <property type="match status" value="2"/>
</dbReference>
<dbReference type="GO" id="GO:0006281">
    <property type="term" value="P:DNA repair"/>
    <property type="evidence" value="ECO:0007669"/>
    <property type="project" value="UniProtKB-KW"/>
</dbReference>
<reference evidence="10" key="1">
    <citation type="submission" date="2018-06" db="EMBL/GenBank/DDBJ databases">
        <authorList>
            <person name="Zhirakovskaya E."/>
        </authorList>
    </citation>
    <scope>NUCLEOTIDE SEQUENCE</scope>
</reference>
<evidence type="ECO:0000256" key="8">
    <source>
        <dbReference type="ARBA" id="ARBA00023204"/>
    </source>
</evidence>
<dbReference type="InterPro" id="IPR003593">
    <property type="entry name" value="AAA+_ATPase"/>
</dbReference>
<keyword evidence="7" id="KW-0238">DNA-binding</keyword>